<dbReference type="NCBIfam" id="TIGR00621">
    <property type="entry name" value="ssb"/>
    <property type="match status" value="1"/>
</dbReference>
<evidence type="ECO:0000256" key="1">
    <source>
        <dbReference type="ARBA" id="ARBA00023125"/>
    </source>
</evidence>
<dbReference type="SUPFAM" id="SSF50249">
    <property type="entry name" value="Nucleic acid-binding proteins"/>
    <property type="match status" value="1"/>
</dbReference>
<dbReference type="HAMAP" id="MF_00984">
    <property type="entry name" value="SSB"/>
    <property type="match status" value="1"/>
</dbReference>
<dbReference type="PANTHER" id="PTHR10302:SF27">
    <property type="entry name" value="SINGLE-STRANDED DNA-BINDING PROTEIN"/>
    <property type="match status" value="1"/>
</dbReference>
<dbReference type="InterPro" id="IPR011344">
    <property type="entry name" value="ssDNA-bd"/>
</dbReference>
<sequence>MNQVNLIGRLGDDVKITDFENGGKKGSFSLATNEHYTNAEGQKETKTEWHNIVVNNKTAENCEKYIKKGSLVAITGKLQTRNYEKENAKHYITEIVAQKVTFLDGNNKDVEVAEE</sequence>
<evidence type="ECO:0000256" key="2">
    <source>
        <dbReference type="HAMAP-Rule" id="MF_00984"/>
    </source>
</evidence>
<dbReference type="EMBL" id="CP034172">
    <property type="protein sequence ID" value="AZI21526.1"/>
    <property type="molecule type" value="Genomic_DNA"/>
</dbReference>
<dbReference type="GO" id="GO:0009295">
    <property type="term" value="C:nucleoid"/>
    <property type="evidence" value="ECO:0007669"/>
    <property type="project" value="TreeGrafter"/>
</dbReference>
<comment type="caution">
    <text evidence="2">Lacks conserved residue(s) required for the propagation of feature annotation.</text>
</comment>
<dbReference type="GO" id="GO:0006260">
    <property type="term" value="P:DNA replication"/>
    <property type="evidence" value="ECO:0007669"/>
    <property type="project" value="InterPro"/>
</dbReference>
<dbReference type="PROSITE" id="PS50935">
    <property type="entry name" value="SSB"/>
    <property type="match status" value="1"/>
</dbReference>
<dbReference type="InterPro" id="IPR012340">
    <property type="entry name" value="NA-bd_OB-fold"/>
</dbReference>
<dbReference type="AlphaFoldDB" id="A0A3G8X0D3"/>
<evidence type="ECO:0000313" key="4">
    <source>
        <dbReference type="EMBL" id="AZI21526.1"/>
    </source>
</evidence>
<reference evidence="5" key="1">
    <citation type="submission" date="2018-11" db="EMBL/GenBank/DDBJ databases">
        <title>Proposal to divide the Flavobacteriaceae and reorganize its genera based on Amino Acid Identity values calculated from whole genome sequences.</title>
        <authorList>
            <person name="Nicholson A.C."/>
            <person name="Gulvik C.A."/>
            <person name="Whitney A.M."/>
            <person name="Humrighouse B.W."/>
            <person name="Bell M."/>
            <person name="Holmes B."/>
            <person name="Steigerwalt A.B."/>
            <person name="Villarma A."/>
            <person name="Sheth M."/>
            <person name="Batra D."/>
            <person name="Pryor J."/>
            <person name="Bernardet J.-F."/>
            <person name="Hugo C."/>
            <person name="Kampfer P."/>
            <person name="Newman J.D."/>
            <person name="McQuiston J.R."/>
        </authorList>
    </citation>
    <scope>NUCLEOTIDE SEQUENCE [LARGE SCALE GENOMIC DNA]</scope>
    <source>
        <strain evidence="5">H4753</strain>
        <plasmid evidence="5">unnamed</plasmid>
    </source>
</reference>
<keyword evidence="4" id="KW-0614">Plasmid</keyword>
<dbReference type="Pfam" id="PF00436">
    <property type="entry name" value="SSB"/>
    <property type="match status" value="1"/>
</dbReference>
<dbReference type="Proteomes" id="UP000282297">
    <property type="component" value="Plasmid unnamed"/>
</dbReference>
<accession>A0A3G8X0D3</accession>
<dbReference type="PANTHER" id="PTHR10302">
    <property type="entry name" value="SINGLE-STRANDED DNA-BINDING PROTEIN"/>
    <property type="match status" value="1"/>
</dbReference>
<organism evidence="4 5">
    <name type="scientific">Chryseobacterium taklimakanense</name>
    <dbReference type="NCBI Taxonomy" id="536441"/>
    <lineage>
        <taxon>Bacteria</taxon>
        <taxon>Pseudomonadati</taxon>
        <taxon>Bacteroidota</taxon>
        <taxon>Flavobacteriia</taxon>
        <taxon>Flavobacteriales</taxon>
        <taxon>Weeksellaceae</taxon>
        <taxon>Chryseobacterium group</taxon>
        <taxon>Chryseobacterium</taxon>
    </lineage>
</organism>
<dbReference type="RefSeq" id="WP_124785700.1">
    <property type="nucleotide sequence ID" value="NZ_CP034172.1"/>
</dbReference>
<comment type="subunit">
    <text evidence="2">Homotetramer.</text>
</comment>
<name>A0A3G8X0D3_9FLAO</name>
<dbReference type="PIRSF" id="PIRSF002070">
    <property type="entry name" value="SSB"/>
    <property type="match status" value="1"/>
</dbReference>
<gene>
    <name evidence="4" type="ORF">EIH08_12505</name>
</gene>
<proteinExistence type="inferred from homology"/>
<keyword evidence="1 2" id="KW-0238">DNA-binding</keyword>
<dbReference type="Gene3D" id="2.40.50.140">
    <property type="entry name" value="Nucleic acid-binding proteins"/>
    <property type="match status" value="1"/>
</dbReference>
<geneLocation type="plasmid" evidence="4">
    <name>unnamed</name>
</geneLocation>
<dbReference type="CDD" id="cd04496">
    <property type="entry name" value="SSB_OBF"/>
    <property type="match status" value="1"/>
</dbReference>
<evidence type="ECO:0000256" key="3">
    <source>
        <dbReference type="PIRNR" id="PIRNR002070"/>
    </source>
</evidence>
<dbReference type="InterPro" id="IPR000424">
    <property type="entry name" value="Primosome_PriB/ssb"/>
</dbReference>
<protein>
    <recommendedName>
        <fullName evidence="2 3">Single-stranded DNA-binding protein</fullName>
        <shortName evidence="2">SSB</shortName>
    </recommendedName>
</protein>
<evidence type="ECO:0000313" key="5">
    <source>
        <dbReference type="Proteomes" id="UP000282297"/>
    </source>
</evidence>
<dbReference type="GO" id="GO:0003697">
    <property type="term" value="F:single-stranded DNA binding"/>
    <property type="evidence" value="ECO:0007669"/>
    <property type="project" value="UniProtKB-UniRule"/>
</dbReference>